<proteinExistence type="inferred from homology"/>
<dbReference type="InterPro" id="IPR033336">
    <property type="entry name" value="SAXO1/2"/>
</dbReference>
<comment type="caution">
    <text evidence="2">The sequence shown here is derived from an EMBL/GenBank/DDBJ whole genome shotgun (WGS) entry which is preliminary data.</text>
</comment>
<keyword evidence="3" id="KW-1185">Reference proteome</keyword>
<dbReference type="EMBL" id="CAJHNJ030000093">
    <property type="protein sequence ID" value="CAG9135038.1"/>
    <property type="molecule type" value="Genomic_DNA"/>
</dbReference>
<evidence type="ECO:0000313" key="2">
    <source>
        <dbReference type="EMBL" id="CAG9135038.1"/>
    </source>
</evidence>
<dbReference type="Pfam" id="PF05217">
    <property type="entry name" value="SAXO1-2"/>
    <property type="match status" value="1"/>
</dbReference>
<name>A0A8S4G7U9_PLUXY</name>
<dbReference type="GO" id="GO:0036064">
    <property type="term" value="C:ciliary basal body"/>
    <property type="evidence" value="ECO:0007669"/>
    <property type="project" value="TreeGrafter"/>
</dbReference>
<evidence type="ECO:0000256" key="1">
    <source>
        <dbReference type="ARBA" id="ARBA00008738"/>
    </source>
</evidence>
<dbReference type="PANTHER" id="PTHR31516">
    <property type="entry name" value="STABILIZER OF AXONEMAL MICROTUBULES 2"/>
    <property type="match status" value="1"/>
</dbReference>
<gene>
    <name evidence="2" type="ORF">PLXY2_LOCUS13300</name>
</gene>
<protein>
    <submittedName>
        <fullName evidence="2">(diamondback moth) hypothetical protein</fullName>
    </submittedName>
</protein>
<dbReference type="AlphaFoldDB" id="A0A8S4G7U9"/>
<dbReference type="GO" id="GO:0036126">
    <property type="term" value="C:sperm flagellum"/>
    <property type="evidence" value="ECO:0007669"/>
    <property type="project" value="TreeGrafter"/>
</dbReference>
<dbReference type="Proteomes" id="UP000653454">
    <property type="component" value="Unassembled WGS sequence"/>
</dbReference>
<dbReference type="GO" id="GO:0008017">
    <property type="term" value="F:microtubule binding"/>
    <property type="evidence" value="ECO:0007669"/>
    <property type="project" value="InterPro"/>
</dbReference>
<dbReference type="GO" id="GO:0005814">
    <property type="term" value="C:centriole"/>
    <property type="evidence" value="ECO:0007669"/>
    <property type="project" value="TreeGrafter"/>
</dbReference>
<comment type="similarity">
    <text evidence="1">Belongs to the FAM154 family.</text>
</comment>
<evidence type="ECO:0000313" key="3">
    <source>
        <dbReference type="Proteomes" id="UP000653454"/>
    </source>
</evidence>
<dbReference type="GO" id="GO:0005879">
    <property type="term" value="C:axonemal microtubule"/>
    <property type="evidence" value="ECO:0007669"/>
    <property type="project" value="TreeGrafter"/>
</dbReference>
<sequence>MPECCQPCPAPSAGTGGQGRGAGGCPCKSCCCGKPPVITPCYKQPKVPASYAPRRVYMKPTAPVEGCTTYKLSYLPVECKNLRGEARKPTGNIILSCAPMEGETIQKLSYLPNEICVTNPIRPCNHDMWGQGPMQSLTTQRHDFVPKPSCVRESFKPDPKYHCVEAPFENRTINRMSYLDPGRLARSKSYAPTKCYERPTAPMECATTHKMSYLPTCVAPPQRPPWACKGQYQKPCQRFDGTTVYQGSFLPPGMDCSEVQDPCSYGDCNPCPCKCPAECISKDPCACDFPKAACC</sequence>
<accession>A0A8S4G7U9</accession>
<dbReference type="PANTHER" id="PTHR31516:SF17">
    <property type="entry name" value="STABILIZER OF AXONEMAL MICROTUBULES 2"/>
    <property type="match status" value="1"/>
</dbReference>
<organism evidence="2 3">
    <name type="scientific">Plutella xylostella</name>
    <name type="common">Diamondback moth</name>
    <name type="synonym">Plutella maculipennis</name>
    <dbReference type="NCBI Taxonomy" id="51655"/>
    <lineage>
        <taxon>Eukaryota</taxon>
        <taxon>Metazoa</taxon>
        <taxon>Ecdysozoa</taxon>
        <taxon>Arthropoda</taxon>
        <taxon>Hexapoda</taxon>
        <taxon>Insecta</taxon>
        <taxon>Pterygota</taxon>
        <taxon>Neoptera</taxon>
        <taxon>Endopterygota</taxon>
        <taxon>Lepidoptera</taxon>
        <taxon>Glossata</taxon>
        <taxon>Ditrysia</taxon>
        <taxon>Yponomeutoidea</taxon>
        <taxon>Plutellidae</taxon>
        <taxon>Plutella</taxon>
    </lineage>
</organism>
<reference evidence="2" key="1">
    <citation type="submission" date="2020-11" db="EMBL/GenBank/DDBJ databases">
        <authorList>
            <person name="Whiteford S."/>
        </authorList>
    </citation>
    <scope>NUCLEOTIDE SEQUENCE</scope>
</reference>